<organism evidence="2">
    <name type="scientific">Lepeophtheirus salmonis</name>
    <name type="common">Salmon louse</name>
    <name type="synonym">Caligus salmonis</name>
    <dbReference type="NCBI Taxonomy" id="72036"/>
    <lineage>
        <taxon>Eukaryota</taxon>
        <taxon>Metazoa</taxon>
        <taxon>Ecdysozoa</taxon>
        <taxon>Arthropoda</taxon>
        <taxon>Crustacea</taxon>
        <taxon>Multicrustacea</taxon>
        <taxon>Hexanauplia</taxon>
        <taxon>Copepoda</taxon>
        <taxon>Siphonostomatoida</taxon>
        <taxon>Caligidae</taxon>
        <taxon>Lepeophtheirus</taxon>
    </lineage>
</organism>
<proteinExistence type="predicted"/>
<sequence>HLLNLIRYLLGVYVYVLSQSPFKDLLCRCCQLKLGNQSTPFCDLYLFLTQFQKFKSKR</sequence>
<feature type="signal peptide" evidence="1">
    <location>
        <begin position="1"/>
        <end position="18"/>
    </location>
</feature>
<keyword evidence="1" id="KW-0732">Signal</keyword>
<feature type="chain" id="PRO_5005488244" evidence="1">
    <location>
        <begin position="19"/>
        <end position="58"/>
    </location>
</feature>
<name>A0A0K2U088_LEPSM</name>
<protein>
    <submittedName>
        <fullName evidence="2">Uncharacterized protein</fullName>
    </submittedName>
</protein>
<reference evidence="2" key="1">
    <citation type="submission" date="2014-05" db="EMBL/GenBank/DDBJ databases">
        <authorList>
            <person name="Chronopoulou M."/>
        </authorList>
    </citation>
    <scope>NUCLEOTIDE SEQUENCE</scope>
    <source>
        <tissue evidence="2">Whole organism</tissue>
    </source>
</reference>
<dbReference type="EMBL" id="HACA01014144">
    <property type="protein sequence ID" value="CDW31505.1"/>
    <property type="molecule type" value="Transcribed_RNA"/>
</dbReference>
<dbReference type="AlphaFoldDB" id="A0A0K2U088"/>
<evidence type="ECO:0000256" key="1">
    <source>
        <dbReference type="SAM" id="SignalP"/>
    </source>
</evidence>
<feature type="non-terminal residue" evidence="2">
    <location>
        <position position="1"/>
    </location>
</feature>
<evidence type="ECO:0000313" key="2">
    <source>
        <dbReference type="EMBL" id="CDW31505.1"/>
    </source>
</evidence>
<accession>A0A0K2U088</accession>